<feature type="chain" id="PRO_5022012300" description="Ig-like domain-containing protein" evidence="2">
    <location>
        <begin position="24"/>
        <end position="505"/>
    </location>
</feature>
<dbReference type="PANTHER" id="PTHR46013">
    <property type="entry name" value="VASCULAR CELL ADHESION MOLECULE 1"/>
    <property type="match status" value="1"/>
</dbReference>
<dbReference type="InterPro" id="IPR007110">
    <property type="entry name" value="Ig-like_dom"/>
</dbReference>
<dbReference type="SMART" id="SM00409">
    <property type="entry name" value="IG"/>
    <property type="match status" value="3"/>
</dbReference>
<dbReference type="OrthoDB" id="6780341at2759"/>
<dbReference type="CDD" id="cd00096">
    <property type="entry name" value="Ig"/>
    <property type="match status" value="1"/>
</dbReference>
<evidence type="ECO:0000256" key="2">
    <source>
        <dbReference type="SAM" id="SignalP"/>
    </source>
</evidence>
<feature type="transmembrane region" description="Helical" evidence="1">
    <location>
        <begin position="411"/>
        <end position="433"/>
    </location>
</feature>
<keyword evidence="1" id="KW-1133">Transmembrane helix</keyword>
<dbReference type="PANTHER" id="PTHR46013:SF4">
    <property type="entry name" value="B-CELL RECEPTOR CD22-RELATED"/>
    <property type="match status" value="1"/>
</dbReference>
<keyword evidence="1" id="KW-0472">Membrane</keyword>
<proteinExistence type="predicted"/>
<name>A0A556TTU3_BAGYA</name>
<gene>
    <name evidence="4" type="ORF">Baya_5206</name>
</gene>
<dbReference type="Pfam" id="PF13895">
    <property type="entry name" value="Ig_2"/>
    <property type="match status" value="1"/>
</dbReference>
<evidence type="ECO:0000256" key="1">
    <source>
        <dbReference type="SAM" id="Phobius"/>
    </source>
</evidence>
<organism evidence="4 5">
    <name type="scientific">Bagarius yarrelli</name>
    <name type="common">Goonch</name>
    <name type="synonym">Bagrus yarrelli</name>
    <dbReference type="NCBI Taxonomy" id="175774"/>
    <lineage>
        <taxon>Eukaryota</taxon>
        <taxon>Metazoa</taxon>
        <taxon>Chordata</taxon>
        <taxon>Craniata</taxon>
        <taxon>Vertebrata</taxon>
        <taxon>Euteleostomi</taxon>
        <taxon>Actinopterygii</taxon>
        <taxon>Neopterygii</taxon>
        <taxon>Teleostei</taxon>
        <taxon>Ostariophysi</taxon>
        <taxon>Siluriformes</taxon>
        <taxon>Sisoridae</taxon>
        <taxon>Sisorinae</taxon>
        <taxon>Bagarius</taxon>
    </lineage>
</organism>
<keyword evidence="1" id="KW-0812">Transmembrane</keyword>
<evidence type="ECO:0000259" key="3">
    <source>
        <dbReference type="PROSITE" id="PS50835"/>
    </source>
</evidence>
<dbReference type="Proteomes" id="UP000319801">
    <property type="component" value="Unassembled WGS sequence"/>
</dbReference>
<protein>
    <recommendedName>
        <fullName evidence="3">Ig-like domain-containing protein</fullName>
    </recommendedName>
</protein>
<dbReference type="InterPro" id="IPR013783">
    <property type="entry name" value="Ig-like_fold"/>
</dbReference>
<reference evidence="4 5" key="1">
    <citation type="journal article" date="2019" name="Genome Biol. Evol.">
        <title>Whole-Genome Sequencing of the Giant Devil Catfish, Bagarius yarrelli.</title>
        <authorList>
            <person name="Jiang W."/>
            <person name="Lv Y."/>
            <person name="Cheng L."/>
            <person name="Yang K."/>
            <person name="Chao B."/>
            <person name="Wang X."/>
            <person name="Li Y."/>
            <person name="Pan X."/>
            <person name="You X."/>
            <person name="Zhang Y."/>
            <person name="Yang J."/>
            <person name="Li J."/>
            <person name="Zhang X."/>
            <person name="Liu S."/>
            <person name="Sun C."/>
            <person name="Yang J."/>
            <person name="Shi Q."/>
        </authorList>
    </citation>
    <scope>NUCLEOTIDE SEQUENCE [LARGE SCALE GENOMIC DNA]</scope>
    <source>
        <strain evidence="4">JWS20170419001</strain>
        <tissue evidence="4">Muscle</tissue>
    </source>
</reference>
<feature type="signal peptide" evidence="2">
    <location>
        <begin position="1"/>
        <end position="23"/>
    </location>
</feature>
<dbReference type="AlphaFoldDB" id="A0A556TTU3"/>
<feature type="domain" description="Ig-like" evidence="3">
    <location>
        <begin position="307"/>
        <end position="395"/>
    </location>
</feature>
<evidence type="ECO:0000313" key="5">
    <source>
        <dbReference type="Proteomes" id="UP000319801"/>
    </source>
</evidence>
<dbReference type="Gene3D" id="2.60.40.10">
    <property type="entry name" value="Immunoglobulins"/>
    <property type="match status" value="3"/>
</dbReference>
<dbReference type="PROSITE" id="PS50835">
    <property type="entry name" value="IG_LIKE"/>
    <property type="match status" value="1"/>
</dbReference>
<keyword evidence="5" id="KW-1185">Reference proteome</keyword>
<dbReference type="EMBL" id="VCAZ01000018">
    <property type="protein sequence ID" value="TSK67229.1"/>
    <property type="molecule type" value="Genomic_DNA"/>
</dbReference>
<comment type="caution">
    <text evidence="4">The sequence shown here is derived from an EMBL/GenBank/DDBJ whole genome shotgun (WGS) entry which is preliminary data.</text>
</comment>
<dbReference type="InterPro" id="IPR003599">
    <property type="entry name" value="Ig_sub"/>
</dbReference>
<keyword evidence="2" id="KW-0732">Signal</keyword>
<sequence>MDFKGKFLLLLLLLVFFTVPLSGLHQLKVECSNKQFCALKESSVNLICFYSNIHITSGFWFNLKDKSKWREEEHPEDLALDSDYAGRVYYTELTNSSSTLTITDLRERDAGEYYLMLITDKGEKHVGTSGINLTVTDLLVTHDSRKDVLVCKTSCHVTSSFQRYYWYENGQFLENYQIFDGTFPLSIVKHASYSCSLQGHNQILSSSLCLGRSCWNVTYPAKRVCVLRGSSVVFTGIFFQPSDKIVNKVFWHSHKSFLDLKQISDRVTYEAHDRNYTLKMKQVTEEDSDNYRLRVVTVDKDMFSGKPGVVLNVTDLQVRLSHYAVASEEQTAVMLSCVTSCTLSNSPTYVWYKNGRPITDTKNNKLYLISSKDSGNYSCVVKGREDLRSPEQTVAFPDVDNCSGCAIRVPIIIGVTIATILVLMIITGALWMWRIKSKSDQNHDRTEDLKPKSAQVHLSHQDDIHYSSIYFSSSTKNSSLSAAGQNEHTSVQYAEVNFRKPTAAI</sequence>
<dbReference type="SUPFAM" id="SSF48726">
    <property type="entry name" value="Immunoglobulin"/>
    <property type="match status" value="3"/>
</dbReference>
<dbReference type="InterPro" id="IPR036179">
    <property type="entry name" value="Ig-like_dom_sf"/>
</dbReference>
<accession>A0A556TTU3</accession>
<evidence type="ECO:0000313" key="4">
    <source>
        <dbReference type="EMBL" id="TSK67229.1"/>
    </source>
</evidence>